<feature type="binding site" evidence="9">
    <location>
        <position position="68"/>
    </location>
    <ligand>
        <name>FAD</name>
        <dbReference type="ChEBI" id="CHEBI:57692"/>
    </ligand>
</feature>
<proteinExistence type="inferred from homology"/>
<protein>
    <recommendedName>
        <fullName evidence="8">NADPH:adrenodoxin oxidoreductase, mitochondrial</fullName>
        <ecNumber evidence="8">1.18.1.6</ecNumber>
    </recommendedName>
</protein>
<dbReference type="GO" id="GO:0005739">
    <property type="term" value="C:mitochondrion"/>
    <property type="evidence" value="ECO:0007669"/>
    <property type="project" value="UniProtKB-SubCell"/>
</dbReference>
<keyword evidence="12" id="KW-1185">Reference proteome</keyword>
<organism evidence="11 12">
    <name type="scientific">Triangularia verruculosa</name>
    <dbReference type="NCBI Taxonomy" id="2587418"/>
    <lineage>
        <taxon>Eukaryota</taxon>
        <taxon>Fungi</taxon>
        <taxon>Dikarya</taxon>
        <taxon>Ascomycota</taxon>
        <taxon>Pezizomycotina</taxon>
        <taxon>Sordariomycetes</taxon>
        <taxon>Sordariomycetidae</taxon>
        <taxon>Sordariales</taxon>
        <taxon>Podosporaceae</taxon>
        <taxon>Triangularia</taxon>
    </lineage>
</organism>
<dbReference type="InterPro" id="IPR036188">
    <property type="entry name" value="FAD/NAD-bd_sf"/>
</dbReference>
<feature type="binding site" evidence="9">
    <location>
        <position position="76"/>
    </location>
    <ligand>
        <name>FAD</name>
        <dbReference type="ChEBI" id="CHEBI:57692"/>
    </ligand>
</feature>
<name>A0AAN6XSC9_9PEZI</name>
<evidence type="ECO:0000256" key="5">
    <source>
        <dbReference type="ARBA" id="ARBA00022857"/>
    </source>
</evidence>
<evidence type="ECO:0000256" key="4">
    <source>
        <dbReference type="ARBA" id="ARBA00022827"/>
    </source>
</evidence>
<feature type="binding site" evidence="9">
    <location>
        <begin position="459"/>
        <end position="461"/>
    </location>
    <ligand>
        <name>FAD</name>
        <dbReference type="ChEBI" id="CHEBI:57692"/>
    </ligand>
</feature>
<keyword evidence="8" id="KW-0496">Mitochondrion</keyword>
<feature type="binding site" evidence="9">
    <location>
        <position position="452"/>
    </location>
    <ligand>
        <name>FAD</name>
        <dbReference type="ChEBI" id="CHEBI:57692"/>
    </ligand>
</feature>
<comment type="subcellular location">
    <subcellularLocation>
        <location evidence="8">Mitochondrion</location>
    </subcellularLocation>
</comment>
<dbReference type="PIRSF" id="PIRSF000362">
    <property type="entry name" value="FNR"/>
    <property type="match status" value="1"/>
</dbReference>
<comment type="caution">
    <text evidence="11">The sequence shown here is derived from an EMBL/GenBank/DDBJ whole genome shotgun (WGS) entry which is preliminary data.</text>
</comment>
<keyword evidence="6 8" id="KW-0560">Oxidoreductase</keyword>
<reference evidence="11" key="1">
    <citation type="journal article" date="2023" name="Mol. Phylogenet. Evol.">
        <title>Genome-scale phylogeny and comparative genomics of the fungal order Sordariales.</title>
        <authorList>
            <person name="Hensen N."/>
            <person name="Bonometti L."/>
            <person name="Westerberg I."/>
            <person name="Brannstrom I.O."/>
            <person name="Guillou S."/>
            <person name="Cros-Aarteil S."/>
            <person name="Calhoun S."/>
            <person name="Haridas S."/>
            <person name="Kuo A."/>
            <person name="Mondo S."/>
            <person name="Pangilinan J."/>
            <person name="Riley R."/>
            <person name="LaButti K."/>
            <person name="Andreopoulos B."/>
            <person name="Lipzen A."/>
            <person name="Chen C."/>
            <person name="Yan M."/>
            <person name="Daum C."/>
            <person name="Ng V."/>
            <person name="Clum A."/>
            <person name="Steindorff A."/>
            <person name="Ohm R.A."/>
            <person name="Martin F."/>
            <person name="Silar P."/>
            <person name="Natvig D.O."/>
            <person name="Lalanne C."/>
            <person name="Gautier V."/>
            <person name="Ament-Velasquez S.L."/>
            <person name="Kruys A."/>
            <person name="Hutchinson M.I."/>
            <person name="Powell A.J."/>
            <person name="Barry K."/>
            <person name="Miller A.N."/>
            <person name="Grigoriev I.V."/>
            <person name="Debuchy R."/>
            <person name="Gladieux P."/>
            <person name="Hiltunen Thoren M."/>
            <person name="Johannesson H."/>
        </authorList>
    </citation>
    <scope>NUCLEOTIDE SEQUENCE</scope>
    <source>
        <strain evidence="11">CBS 315.58</strain>
    </source>
</reference>
<feature type="binding site" evidence="10">
    <location>
        <position position="250"/>
    </location>
    <ligand>
        <name>NADP(+)</name>
        <dbReference type="ChEBI" id="CHEBI:58349"/>
    </ligand>
</feature>
<dbReference type="InterPro" id="IPR055275">
    <property type="entry name" value="Ferredox_Rdtase"/>
</dbReference>
<evidence type="ECO:0000256" key="3">
    <source>
        <dbReference type="ARBA" id="ARBA00022630"/>
    </source>
</evidence>
<dbReference type="InterPro" id="IPR021163">
    <property type="entry name" value="Ferredox_Rdtase_adrenod"/>
</dbReference>
<evidence type="ECO:0000256" key="7">
    <source>
        <dbReference type="ARBA" id="ARBA00048933"/>
    </source>
</evidence>
<feature type="binding site" evidence="10">
    <location>
        <begin position="238"/>
        <end position="239"/>
    </location>
    <ligand>
        <name>NADP(+)</name>
        <dbReference type="ChEBI" id="CHEBI:58349"/>
    </ligand>
</feature>
<dbReference type="Gene3D" id="3.40.50.720">
    <property type="entry name" value="NAD(P)-binding Rossmann-like Domain"/>
    <property type="match status" value="1"/>
</dbReference>
<dbReference type="Proteomes" id="UP001303160">
    <property type="component" value="Unassembled WGS sequence"/>
</dbReference>
<feature type="binding site" evidence="10">
    <location>
        <position position="459"/>
    </location>
    <ligand>
        <name>NADP(+)</name>
        <dbReference type="ChEBI" id="CHEBI:58349"/>
    </ligand>
</feature>
<keyword evidence="5 8" id="KW-0521">NADP</keyword>
<keyword evidence="3 8" id="KW-0285">Flavoprotein</keyword>
<evidence type="ECO:0000256" key="6">
    <source>
        <dbReference type="ARBA" id="ARBA00023002"/>
    </source>
</evidence>
<accession>A0AAN6XSC9</accession>
<dbReference type="EC" id="1.18.1.6" evidence="8"/>
<dbReference type="GO" id="GO:0016491">
    <property type="term" value="F:oxidoreductase activity"/>
    <property type="evidence" value="ECO:0007669"/>
    <property type="project" value="UniProtKB-KW"/>
</dbReference>
<evidence type="ECO:0000256" key="10">
    <source>
        <dbReference type="PIRSR" id="PIRSR000362-2"/>
    </source>
</evidence>
<evidence type="ECO:0000256" key="9">
    <source>
        <dbReference type="PIRSR" id="PIRSR000362-1"/>
    </source>
</evidence>
<dbReference type="PRINTS" id="PR00419">
    <property type="entry name" value="ADXRDTASE"/>
</dbReference>
<evidence type="ECO:0000256" key="8">
    <source>
        <dbReference type="PIRNR" id="PIRNR000362"/>
    </source>
</evidence>
<comment type="similarity">
    <text evidence="2 8">Belongs to the ferredoxin--NADP reductase type 1 family.</text>
</comment>
<evidence type="ECO:0000313" key="12">
    <source>
        <dbReference type="Proteomes" id="UP001303160"/>
    </source>
</evidence>
<sequence length="550" mass="60827">MATIVRARPRAFAQWNRRLALAYTTQIRRASTTGEPFRLAIVGSGPAGFYTAYRFMKNNEQAKVDMYESLPVPYGLVRFGVAPDHAEVKNCREKFEEVASSPNFTFIGNVTVGASSDHPDGATVPLSSILRHYHAVVFSYGSSEDRKLNIAGEDLKGVFSAREFVGWYNGLPEYADLNPDLSHGSHGDTLIIGNGNVAMDVARILLKTPDELAKTDIAAHALDVLSRSKIHNIRIIGRRGPIQAAFTTKELRALYKLPNVEVRPYSFSHPKTYDKLSPQIKRRTDLLAKGSHLPPNPSNNPHPSVTFDFCLSPLSFSADSPPNQDWVSSATFGHTILLNPNQHPDSLSSQTPHEAYYSTTATARLPPQPETTTFNTRYIFKSIGYKSTPLPEFSPLGIPFNTSAGVIPNDGIGRVLTKIHHPHQPPSHHHTDAKRPHIELPHRFRGLYCSGWVKRGPQGVIAETMMDAFTTADAITEDISKGEKFLASDGRGWEGVKGDVGEVGRVVSWEDWKAIDQAEIERGQEAGTGKEREKFVRREDMLAVLGDKGR</sequence>
<dbReference type="PANTHER" id="PTHR48467:SF1">
    <property type="entry name" value="GLUTAMATE SYNTHASE 1 [NADH], CHLOROPLASTIC-LIKE"/>
    <property type="match status" value="1"/>
</dbReference>
<feature type="binding site" evidence="9">
    <location>
        <position position="47"/>
    </location>
    <ligand>
        <name>FAD</name>
        <dbReference type="ChEBI" id="CHEBI:57692"/>
    </ligand>
</feature>
<dbReference type="SUPFAM" id="SSF51971">
    <property type="entry name" value="Nucleotide-binding domain"/>
    <property type="match status" value="1"/>
</dbReference>
<dbReference type="EMBL" id="MU863879">
    <property type="protein sequence ID" value="KAK4204841.1"/>
    <property type="molecule type" value="Genomic_DNA"/>
</dbReference>
<comment type="catalytic activity">
    <reaction evidence="7 8">
        <text>2 reduced [adrenodoxin] + NADP(+) + H(+) = 2 oxidized [adrenodoxin] + NADPH</text>
        <dbReference type="Rhea" id="RHEA:42312"/>
        <dbReference type="Rhea" id="RHEA-COMP:9998"/>
        <dbReference type="Rhea" id="RHEA-COMP:9999"/>
        <dbReference type="ChEBI" id="CHEBI:15378"/>
        <dbReference type="ChEBI" id="CHEBI:33737"/>
        <dbReference type="ChEBI" id="CHEBI:33738"/>
        <dbReference type="ChEBI" id="CHEBI:57783"/>
        <dbReference type="ChEBI" id="CHEBI:58349"/>
        <dbReference type="EC" id="1.18.1.6"/>
    </reaction>
</comment>
<gene>
    <name evidence="11" type="ORF">QBC40DRAFT_190870</name>
</gene>
<dbReference type="AlphaFoldDB" id="A0AAN6XSC9"/>
<dbReference type="Gene3D" id="3.50.50.60">
    <property type="entry name" value="FAD/NAD(P)-binding domain"/>
    <property type="match status" value="1"/>
</dbReference>
<keyword evidence="4 8" id="KW-0274">FAD</keyword>
<feature type="binding site" evidence="10">
    <location>
        <begin position="194"/>
        <end position="197"/>
    </location>
    <ligand>
        <name>NADP(+)</name>
        <dbReference type="ChEBI" id="CHEBI:58349"/>
    </ligand>
</feature>
<dbReference type="SUPFAM" id="SSF51905">
    <property type="entry name" value="FAD/NAD(P)-binding domain"/>
    <property type="match status" value="1"/>
</dbReference>
<feature type="binding site" evidence="9">
    <location>
        <position position="112"/>
    </location>
    <ligand>
        <name>FAD</name>
        <dbReference type="ChEBI" id="CHEBI:57692"/>
    </ligand>
</feature>
<evidence type="ECO:0000256" key="1">
    <source>
        <dbReference type="ARBA" id="ARBA00001974"/>
    </source>
</evidence>
<reference evidence="11" key="2">
    <citation type="submission" date="2023-05" db="EMBL/GenBank/DDBJ databases">
        <authorList>
            <consortium name="Lawrence Berkeley National Laboratory"/>
            <person name="Steindorff A."/>
            <person name="Hensen N."/>
            <person name="Bonometti L."/>
            <person name="Westerberg I."/>
            <person name="Brannstrom I.O."/>
            <person name="Guillou S."/>
            <person name="Cros-Aarteil S."/>
            <person name="Calhoun S."/>
            <person name="Haridas S."/>
            <person name="Kuo A."/>
            <person name="Mondo S."/>
            <person name="Pangilinan J."/>
            <person name="Riley R."/>
            <person name="Labutti K."/>
            <person name="Andreopoulos B."/>
            <person name="Lipzen A."/>
            <person name="Chen C."/>
            <person name="Yanf M."/>
            <person name="Daum C."/>
            <person name="Ng V."/>
            <person name="Clum A."/>
            <person name="Ohm R."/>
            <person name="Martin F."/>
            <person name="Silar P."/>
            <person name="Natvig D."/>
            <person name="Lalanne C."/>
            <person name="Gautier V."/>
            <person name="Ament-Velasquez S.L."/>
            <person name="Kruys A."/>
            <person name="Hutchinson M.I."/>
            <person name="Powell A.J."/>
            <person name="Barry K."/>
            <person name="Miller A.N."/>
            <person name="Grigoriev I.V."/>
            <person name="Debuchy R."/>
            <person name="Gladieux P."/>
            <person name="Thoren M.H."/>
            <person name="Johannesson H."/>
        </authorList>
    </citation>
    <scope>NUCLEOTIDE SEQUENCE</scope>
    <source>
        <strain evidence="11">CBS 315.58</strain>
    </source>
</reference>
<dbReference type="PANTHER" id="PTHR48467">
    <property type="entry name" value="GLUTAMATE SYNTHASE 1 [NADH], CHLOROPLASTIC-LIKE"/>
    <property type="match status" value="1"/>
</dbReference>
<comment type="cofactor">
    <cofactor evidence="1 8 9">
        <name>FAD</name>
        <dbReference type="ChEBI" id="CHEBI:57692"/>
    </cofactor>
</comment>
<evidence type="ECO:0000313" key="11">
    <source>
        <dbReference type="EMBL" id="KAK4204841.1"/>
    </source>
</evidence>
<evidence type="ECO:0000256" key="2">
    <source>
        <dbReference type="ARBA" id="ARBA00008312"/>
    </source>
</evidence>